<dbReference type="eggNOG" id="COG2018">
    <property type="taxonomic scope" value="Bacteria"/>
</dbReference>
<evidence type="ECO:0000313" key="2">
    <source>
        <dbReference type="EMBL" id="EGV42687.2"/>
    </source>
</evidence>
<sequence>MFGRQKYNITYKLIILSTTKTLLTTKTSKTPDLTILNRYFCSPKIEHHSNCPKRPKMNIEKITEETGANIVIIADKDGSITDATDMKHAKNFALMTQTAFSMCHDLLNDITGSNLEQLIARSSENVIIVNRLDSGAIVLIASDNPSKFGLLLKYMNSINNN</sequence>
<organism evidence="2 3">
    <name type="scientific">Bizionia argentinensis JUB59</name>
    <dbReference type="NCBI Taxonomy" id="1046627"/>
    <lineage>
        <taxon>Bacteria</taxon>
        <taxon>Pseudomonadati</taxon>
        <taxon>Bacteroidota</taxon>
        <taxon>Flavobacteriia</taxon>
        <taxon>Flavobacteriales</taxon>
        <taxon>Flavobacteriaceae</taxon>
        <taxon>Bizionia</taxon>
    </lineage>
</organism>
<protein>
    <recommendedName>
        <fullName evidence="1">Roadblock/LAMTOR2 domain-containing protein</fullName>
    </recommendedName>
</protein>
<dbReference type="Gene3D" id="3.30.450.30">
    <property type="entry name" value="Dynein light chain 2a, cytoplasmic"/>
    <property type="match status" value="1"/>
</dbReference>
<feature type="domain" description="Roadblock/LAMTOR2" evidence="1">
    <location>
        <begin position="58"/>
        <end position="140"/>
    </location>
</feature>
<reference evidence="2 3" key="1">
    <citation type="journal article" date="2008" name="Int. J. Syst. Evol. Microbiol.">
        <title>Bizionia argentinensis sp. nov., isolated from surface marine water in Antarctica.</title>
        <authorList>
            <person name="Bercovich A."/>
            <person name="Vazquez S.C."/>
            <person name="Yankilevich P."/>
            <person name="Coria S.H."/>
            <person name="Foti M."/>
            <person name="Hernandez E."/>
            <person name="Vidal A."/>
            <person name="Ruberto L."/>
            <person name="Melo C."/>
            <person name="Marenssi S."/>
            <person name="Criscuolo M."/>
            <person name="Memoli M."/>
            <person name="Arguelles M."/>
            <person name="Mac Cormack W.P."/>
        </authorList>
    </citation>
    <scope>NUCLEOTIDE SEQUENCE [LARGE SCALE GENOMIC DNA]</scope>
    <source>
        <strain evidence="2 3">JUB59</strain>
    </source>
</reference>
<name>G2EFY0_9FLAO</name>
<gene>
    <name evidence="2" type="ORF">BZARG_1991</name>
</gene>
<dbReference type="EMBL" id="AFXZ01000047">
    <property type="protein sequence ID" value="EGV42687.2"/>
    <property type="molecule type" value="Genomic_DNA"/>
</dbReference>
<keyword evidence="3" id="KW-1185">Reference proteome</keyword>
<dbReference type="AlphaFoldDB" id="G2EFY0"/>
<evidence type="ECO:0000313" key="3">
    <source>
        <dbReference type="Proteomes" id="UP000003730"/>
    </source>
</evidence>
<dbReference type="Proteomes" id="UP000003730">
    <property type="component" value="Unassembled WGS sequence"/>
</dbReference>
<dbReference type="STRING" id="1046627.BZARG_1991"/>
<dbReference type="InterPro" id="IPR004942">
    <property type="entry name" value="Roadblock/LAMTOR2_dom"/>
</dbReference>
<comment type="caution">
    <text evidence="2">The sequence shown here is derived from an EMBL/GenBank/DDBJ whole genome shotgun (WGS) entry which is preliminary data.</text>
</comment>
<evidence type="ECO:0000259" key="1">
    <source>
        <dbReference type="Pfam" id="PF03259"/>
    </source>
</evidence>
<dbReference type="SUPFAM" id="SSF103196">
    <property type="entry name" value="Roadblock/LC7 domain"/>
    <property type="match status" value="1"/>
</dbReference>
<proteinExistence type="predicted"/>
<accession>G2EFY0</accession>
<dbReference type="Pfam" id="PF03259">
    <property type="entry name" value="Robl_LC7"/>
    <property type="match status" value="1"/>
</dbReference>